<sequence length="377" mass="44795">MECNNLNEANTFHKVVLKIKENIDKYYLIKWKDIVKPENEILYNEYFEKLIQQEENIKYDIKDYIKFDGIENIHNENLMNYTLKNSNSNINNNDINNIYNECDNSYNVKKIKLKDNYRYEINKQYFDNISEREKFYFLLQIKEMMETSWLLAQKRMEGIQLEEKSDSINLLELINYSKKIADTTCAPPECDNTNDKIMHQEYYPNYHFLNFINIEEIHLSKLFQLQKYSKVCFPPIITLQEEKNNNQLTITITCSTIESIIYYKVNDETNYHLYDHNNKPMIPKRKKVIIYAWSIKEGFIKSRISCLSKSYEVQDDSDEDILTKDKNTIHNDTSNKNDNSNKTSSATSVFKSLGFFLSKKKVKSSESSSHDQSSEDE</sequence>
<feature type="compositionally biased region" description="Basic and acidic residues" evidence="1">
    <location>
        <begin position="324"/>
        <end position="335"/>
    </location>
</feature>
<dbReference type="Proteomes" id="UP000027581">
    <property type="component" value="Unassembled WGS sequence"/>
</dbReference>
<dbReference type="VEuPathDB" id="PlasmoDB:PRG01_1465100"/>
<feature type="compositionally biased region" description="Low complexity" evidence="1">
    <location>
        <begin position="336"/>
        <end position="345"/>
    </location>
</feature>
<reference evidence="2" key="2">
    <citation type="submission" date="2014-05" db="EMBL/GenBank/DDBJ databases">
        <title>The genome sequences of chimpanzee malaria parasites reveal the path to human adaptation.</title>
        <authorList>
            <person name="Otto T.D."/>
            <person name="Rayner J.C."/>
            <person name="Boehme U."/>
            <person name="Pain A."/>
            <person name="Spottiswoode N."/>
            <person name="Sanders M."/>
            <person name="Quail M."/>
            <person name="Ollomo B."/>
            <person name="Renaud F."/>
            <person name="Thomas A.W."/>
            <person name="Prugnolle F."/>
            <person name="Conway D.J."/>
            <person name="Newbold C."/>
            <person name="Berriman M."/>
        </authorList>
    </citation>
    <scope>NUCLEOTIDE SEQUENCE [LARGE SCALE GENOMIC DNA]</scope>
    <source>
        <strain evidence="2">CDC</strain>
    </source>
</reference>
<organism evidence="2 3">
    <name type="scientific">Plasmodium reichenowi</name>
    <dbReference type="NCBI Taxonomy" id="5854"/>
    <lineage>
        <taxon>Eukaryota</taxon>
        <taxon>Sar</taxon>
        <taxon>Alveolata</taxon>
        <taxon>Apicomplexa</taxon>
        <taxon>Aconoidasida</taxon>
        <taxon>Haemosporida</taxon>
        <taxon>Plasmodiidae</taxon>
        <taxon>Plasmodium</taxon>
        <taxon>Plasmodium (Laverania)</taxon>
    </lineage>
</organism>
<protein>
    <recommendedName>
        <fullName evidence="4">Mediator of RNA polymerase II transcription subunit 4</fullName>
    </recommendedName>
</protein>
<name>A0A060S067_PLARE</name>
<accession>A0A060S067</accession>
<evidence type="ECO:0000313" key="3">
    <source>
        <dbReference type="Proteomes" id="UP000027581"/>
    </source>
</evidence>
<keyword evidence="3" id="KW-1185">Reference proteome</keyword>
<dbReference type="VEuPathDB" id="PlasmoDB:PRCDC_1464400"/>
<dbReference type="EMBL" id="HG810775">
    <property type="protein sequence ID" value="CDO67116.1"/>
    <property type="molecule type" value="Genomic_DNA"/>
</dbReference>
<reference evidence="2" key="1">
    <citation type="submission" date="2014-01" db="EMBL/GenBank/DDBJ databases">
        <authorList>
            <person name="Aslett M."/>
        </authorList>
    </citation>
    <scope>NUCLEOTIDE SEQUENCE</scope>
    <source>
        <strain evidence="2">CDC</strain>
    </source>
</reference>
<dbReference type="PhylomeDB" id="A0A060S067"/>
<evidence type="ECO:0000256" key="1">
    <source>
        <dbReference type="SAM" id="MobiDB-lite"/>
    </source>
</evidence>
<gene>
    <name evidence="2" type="ORF">PRCDC_1464400</name>
</gene>
<evidence type="ECO:0008006" key="4">
    <source>
        <dbReference type="Google" id="ProtNLM"/>
    </source>
</evidence>
<evidence type="ECO:0000313" key="2">
    <source>
        <dbReference type="EMBL" id="CDO67116.1"/>
    </source>
</evidence>
<feature type="region of interest" description="Disordered" evidence="1">
    <location>
        <begin position="324"/>
        <end position="345"/>
    </location>
</feature>
<proteinExistence type="predicted"/>
<dbReference type="AlphaFoldDB" id="A0A060S067"/>